<organism evidence="2 3">
    <name type="scientific">Anaerovorax odorimutans</name>
    <dbReference type="NCBI Taxonomy" id="109327"/>
    <lineage>
        <taxon>Bacteria</taxon>
        <taxon>Bacillati</taxon>
        <taxon>Bacillota</taxon>
        <taxon>Clostridia</taxon>
        <taxon>Peptostreptococcales</taxon>
        <taxon>Anaerovoracaceae</taxon>
        <taxon>Anaerovorax</taxon>
    </lineage>
</organism>
<dbReference type="EMBL" id="JANFXK010000015">
    <property type="protein sequence ID" value="MCQ4637685.1"/>
    <property type="molecule type" value="Genomic_DNA"/>
</dbReference>
<dbReference type="Gene3D" id="2.30.31.70">
    <property type="match status" value="1"/>
</dbReference>
<protein>
    <submittedName>
        <fullName evidence="2">PC4/YdbC family ssDNA-binding protein</fullName>
    </submittedName>
</protein>
<dbReference type="Proteomes" id="UP001524502">
    <property type="component" value="Unassembled WGS sequence"/>
</dbReference>
<gene>
    <name evidence="2" type="ORF">NE619_13205</name>
</gene>
<dbReference type="RefSeq" id="WP_256132866.1">
    <property type="nucleotide sequence ID" value="NZ_JANFXK010000015.1"/>
</dbReference>
<feature type="domain" description="Transcriptional coactivator p15 (PC4) C-terminal" evidence="1">
    <location>
        <begin position="20"/>
        <end position="67"/>
    </location>
</feature>
<accession>A0ABT1RR72</accession>
<dbReference type="Pfam" id="PF02229">
    <property type="entry name" value="PC4"/>
    <property type="match status" value="1"/>
</dbReference>
<name>A0ABT1RR72_9FIRM</name>
<proteinExistence type="predicted"/>
<keyword evidence="3" id="KW-1185">Reference proteome</keyword>
<evidence type="ECO:0000259" key="1">
    <source>
        <dbReference type="Pfam" id="PF02229"/>
    </source>
</evidence>
<dbReference type="InterPro" id="IPR003173">
    <property type="entry name" value="PC4_C"/>
</dbReference>
<reference evidence="2 3" key="1">
    <citation type="submission" date="2022-06" db="EMBL/GenBank/DDBJ databases">
        <title>Isolation of gut microbiota from human fecal samples.</title>
        <authorList>
            <person name="Pamer E.G."/>
            <person name="Barat B."/>
            <person name="Waligurski E."/>
            <person name="Medina S."/>
            <person name="Paddock L."/>
            <person name="Mostad J."/>
        </authorList>
    </citation>
    <scope>NUCLEOTIDE SEQUENCE [LARGE SCALE GENOMIC DNA]</scope>
    <source>
        <strain evidence="2 3">SL.3.17</strain>
    </source>
</reference>
<evidence type="ECO:0000313" key="3">
    <source>
        <dbReference type="Proteomes" id="UP001524502"/>
    </source>
</evidence>
<evidence type="ECO:0000313" key="2">
    <source>
        <dbReference type="EMBL" id="MCQ4637685.1"/>
    </source>
</evidence>
<sequence>MRIESEITECVAVLSMNEKTGWQKELNYVSWGGDPPKLDIRDWAPDHEKAGRGARLTKAEAKRLREALEEMDLED</sequence>
<comment type="caution">
    <text evidence="2">The sequence shown here is derived from an EMBL/GenBank/DDBJ whole genome shotgun (WGS) entry which is preliminary data.</text>
</comment>